<evidence type="ECO:0000313" key="3">
    <source>
        <dbReference type="Proteomes" id="UP001214521"/>
    </source>
</evidence>
<evidence type="ECO:0000313" key="2">
    <source>
        <dbReference type="EMBL" id="EKZ1926494.1"/>
    </source>
</evidence>
<comment type="caution">
    <text evidence="1">The sequence shown here is derived from an EMBL/GenBank/DDBJ whole genome shotgun (WGS) entry which is preliminary data.</text>
</comment>
<evidence type="ECO:0000313" key="1">
    <source>
        <dbReference type="EMBL" id="EKT4440580.1"/>
    </source>
</evidence>
<reference evidence="1" key="1">
    <citation type="submission" date="2022-07" db="EMBL/GenBank/DDBJ databases">
        <authorList>
            <consortium name="Clinical and Environmental Microbiology Branch: Whole genome sequencing antimicrobial resistance pathogens in the healthcare setting"/>
        </authorList>
    </citation>
    <scope>NUCLEOTIDE SEQUENCE</scope>
    <source>
        <strain evidence="2">2023CJ-00293</strain>
        <strain evidence="1">Stenotrophomonas_maltophilia_2021CK-00905</strain>
    </source>
</reference>
<dbReference type="Proteomes" id="UP001214521">
    <property type="component" value="Unassembled WGS sequence"/>
</dbReference>
<proteinExistence type="predicted"/>
<dbReference type="AlphaFoldDB" id="A0AAI9FZC7"/>
<protein>
    <submittedName>
        <fullName evidence="1">Uncharacterized protein</fullName>
    </submittedName>
</protein>
<organism evidence="1 3">
    <name type="scientific">Stenotrophomonas maltophilia</name>
    <name type="common">Pseudomonas maltophilia</name>
    <name type="synonym">Xanthomonas maltophilia</name>
    <dbReference type="NCBI Taxonomy" id="40324"/>
    <lineage>
        <taxon>Bacteria</taxon>
        <taxon>Pseudomonadati</taxon>
        <taxon>Pseudomonadota</taxon>
        <taxon>Gammaproteobacteria</taxon>
        <taxon>Lysobacterales</taxon>
        <taxon>Lysobacteraceae</taxon>
        <taxon>Stenotrophomonas</taxon>
        <taxon>Stenotrophomonas maltophilia group</taxon>
    </lineage>
</organism>
<sequence length="266" mass="30102">MGVVGFLKSLVGARRPTGPQGQVPQEAAYKALEITPSDDVFDCYDAVFDQAMAKVSGIPAEDVDAIKDYIMAVEGGFLNAHGYYEHVWENYFEGRSWRWLEHEEWLSVFSELGRFPLNFPQPVPSQPPSVSSLLQRMKVADLKLLCKCCSVSFNSKTNKAQLIGMLELIPNIEKQPQLQAIASQLNSEARRSLYSLLMRTIQFRAMSLHNMRRSHAIGVTEFRVMHTFEQDREFVDLAWRRVPDGIPPLFPGDMSGLRSVIQSFDA</sequence>
<dbReference type="Proteomes" id="UP001225498">
    <property type="component" value="Unassembled WGS sequence"/>
</dbReference>
<dbReference type="EMBL" id="ABLOMU010000009">
    <property type="protein sequence ID" value="EKT4440580.1"/>
    <property type="molecule type" value="Genomic_DNA"/>
</dbReference>
<accession>A0AAI9FZC7</accession>
<dbReference type="EMBL" id="ABLTIR010000022">
    <property type="protein sequence ID" value="EKZ1926494.1"/>
    <property type="molecule type" value="Genomic_DNA"/>
</dbReference>
<gene>
    <name evidence="1" type="ORF">QEK83_001207</name>
    <name evidence="2" type="ORF">REH87_001489</name>
</gene>
<dbReference type="RefSeq" id="WP_099481960.1">
    <property type="nucleotide sequence ID" value="NZ_JAKJQU010000002.1"/>
</dbReference>
<name>A0AAI9FZC7_STEMA</name>